<proteinExistence type="inferred from homology"/>
<sequence length="323" mass="35127">MSKPKVLISRRWPATVEAKLQELFDTTLNSDDHPMSADEFRTALQNYDAVCPSVCDALPAEVLNVANKRCRILGNFGVGYNHIDIAAAREQGLIVTNTPGVLTESTADIAMTLLLMTARRGAEGDRLVRSGRWRGWCPTHMMSSDVTGATLGLVGFGRIAQAMARKAHHGFGMKILYVKPSPADPEIVTNLQAVRCETIEELLPQCDYVSLHCPGGADTRHLINERRLNLMKPSAHLINTARGDVVDSKALIRVLREKRIAGAGLDVYEGEPNIDPGFLELENAALLPHLGSATIATRTAMGEKVLANLQAFFAGQALPDRVV</sequence>
<evidence type="ECO:0000256" key="1">
    <source>
        <dbReference type="ARBA" id="ARBA00023002"/>
    </source>
</evidence>
<dbReference type="InterPro" id="IPR006139">
    <property type="entry name" value="D-isomer_2_OHA_DH_cat_dom"/>
</dbReference>
<feature type="domain" description="D-isomer specific 2-hydroxyacid dehydrogenase NAD-binding" evidence="5">
    <location>
        <begin position="111"/>
        <end position="291"/>
    </location>
</feature>
<evidence type="ECO:0000256" key="2">
    <source>
        <dbReference type="ARBA" id="ARBA00023027"/>
    </source>
</evidence>
<evidence type="ECO:0000313" key="7">
    <source>
        <dbReference type="Proteomes" id="UP001524569"/>
    </source>
</evidence>
<dbReference type="Pfam" id="PF02826">
    <property type="entry name" value="2-Hacid_dh_C"/>
    <property type="match status" value="1"/>
</dbReference>
<dbReference type="InterPro" id="IPR006140">
    <property type="entry name" value="D-isomer_DH_NAD-bd"/>
</dbReference>
<organism evidence="6 7">
    <name type="scientific">Methylomonas aurea</name>
    <dbReference type="NCBI Taxonomy" id="2952224"/>
    <lineage>
        <taxon>Bacteria</taxon>
        <taxon>Pseudomonadati</taxon>
        <taxon>Pseudomonadota</taxon>
        <taxon>Gammaproteobacteria</taxon>
        <taxon>Methylococcales</taxon>
        <taxon>Methylococcaceae</taxon>
        <taxon>Methylomonas</taxon>
    </lineage>
</organism>
<comment type="similarity">
    <text evidence="3">Belongs to the D-isomer specific 2-hydroxyacid dehydrogenase family.</text>
</comment>
<name>A0ABT1UFY9_9GAMM</name>
<dbReference type="Pfam" id="PF00389">
    <property type="entry name" value="2-Hacid_dh"/>
    <property type="match status" value="1"/>
</dbReference>
<gene>
    <name evidence="6" type="ORF">NP603_08510</name>
</gene>
<keyword evidence="2" id="KW-0520">NAD</keyword>
<keyword evidence="1 3" id="KW-0560">Oxidoreductase</keyword>
<evidence type="ECO:0000256" key="3">
    <source>
        <dbReference type="RuleBase" id="RU003719"/>
    </source>
</evidence>
<evidence type="ECO:0000259" key="4">
    <source>
        <dbReference type="Pfam" id="PF00389"/>
    </source>
</evidence>
<comment type="caution">
    <text evidence="6">The sequence shown here is derived from an EMBL/GenBank/DDBJ whole genome shotgun (WGS) entry which is preliminary data.</text>
</comment>
<dbReference type="RefSeq" id="WP_256610436.1">
    <property type="nucleotide sequence ID" value="NZ_JANIBM010000007.1"/>
</dbReference>
<dbReference type="CDD" id="cd05301">
    <property type="entry name" value="GDH"/>
    <property type="match status" value="1"/>
</dbReference>
<dbReference type="EMBL" id="JANIBM010000007">
    <property type="protein sequence ID" value="MCQ8181148.1"/>
    <property type="molecule type" value="Genomic_DNA"/>
</dbReference>
<dbReference type="SUPFAM" id="SSF52283">
    <property type="entry name" value="Formate/glycerate dehydrogenase catalytic domain-like"/>
    <property type="match status" value="1"/>
</dbReference>
<keyword evidence="7" id="KW-1185">Reference proteome</keyword>
<evidence type="ECO:0000259" key="5">
    <source>
        <dbReference type="Pfam" id="PF02826"/>
    </source>
</evidence>
<protein>
    <submittedName>
        <fullName evidence="6">D-glycerate dehydrogenase</fullName>
    </submittedName>
</protein>
<reference evidence="6 7" key="1">
    <citation type="submission" date="2022-07" db="EMBL/GenBank/DDBJ databases">
        <title>Methylomonas rivi sp. nov., Methylomonas rosea sp. nov., Methylomonas aureus sp. nov. and Methylomonas subterranea sp. nov., four novel methanotrophs isolated from a freshwater creek and the deep terrestrial subsurface.</title>
        <authorList>
            <person name="Abin C."/>
            <person name="Sankaranarayanan K."/>
            <person name="Garner C."/>
            <person name="Sindelar R."/>
            <person name="Kotary K."/>
            <person name="Garner R."/>
            <person name="Barclay S."/>
            <person name="Lawson P."/>
            <person name="Krumholz L."/>
        </authorList>
    </citation>
    <scope>NUCLEOTIDE SEQUENCE [LARGE SCALE GENOMIC DNA]</scope>
    <source>
        <strain evidence="6 7">SURF-1</strain>
    </source>
</reference>
<feature type="domain" description="D-isomer specific 2-hydroxyacid dehydrogenase catalytic" evidence="4">
    <location>
        <begin position="18"/>
        <end position="322"/>
    </location>
</feature>
<dbReference type="Gene3D" id="3.40.50.720">
    <property type="entry name" value="NAD(P)-binding Rossmann-like Domain"/>
    <property type="match status" value="2"/>
</dbReference>
<dbReference type="PANTHER" id="PTHR10996:SF283">
    <property type="entry name" value="GLYOXYLATE_HYDROXYPYRUVATE REDUCTASE B"/>
    <property type="match status" value="1"/>
</dbReference>
<dbReference type="InterPro" id="IPR050223">
    <property type="entry name" value="D-isomer_2-hydroxyacid_DH"/>
</dbReference>
<evidence type="ECO:0000313" key="6">
    <source>
        <dbReference type="EMBL" id="MCQ8181148.1"/>
    </source>
</evidence>
<dbReference type="PANTHER" id="PTHR10996">
    <property type="entry name" value="2-HYDROXYACID DEHYDROGENASE-RELATED"/>
    <property type="match status" value="1"/>
</dbReference>
<dbReference type="InterPro" id="IPR036291">
    <property type="entry name" value="NAD(P)-bd_dom_sf"/>
</dbReference>
<dbReference type="Proteomes" id="UP001524569">
    <property type="component" value="Unassembled WGS sequence"/>
</dbReference>
<accession>A0ABT1UFY9</accession>
<dbReference type="SUPFAM" id="SSF51735">
    <property type="entry name" value="NAD(P)-binding Rossmann-fold domains"/>
    <property type="match status" value="1"/>
</dbReference>